<comment type="caution">
    <text evidence="1">The sequence shown here is derived from an EMBL/GenBank/DDBJ whole genome shotgun (WGS) entry which is preliminary data.</text>
</comment>
<evidence type="ECO:0008006" key="3">
    <source>
        <dbReference type="Google" id="ProtNLM"/>
    </source>
</evidence>
<evidence type="ECO:0000313" key="1">
    <source>
        <dbReference type="EMBL" id="KJM40954.1"/>
    </source>
</evidence>
<dbReference type="Proteomes" id="UP000033344">
    <property type="component" value="Unassembled WGS sequence"/>
</dbReference>
<dbReference type="RefSeq" id="WP_045292498.1">
    <property type="nucleotide sequence ID" value="NZ_JAWNBR010000008.1"/>
</dbReference>
<dbReference type="EMBL" id="JZYG01000003">
    <property type="protein sequence ID" value="KJM40954.1"/>
    <property type="molecule type" value="Genomic_DNA"/>
</dbReference>
<dbReference type="InterPro" id="IPR020262">
    <property type="entry name" value="Uncharacterised_YecJ"/>
</dbReference>
<evidence type="ECO:0000313" key="2">
    <source>
        <dbReference type="Proteomes" id="UP000033344"/>
    </source>
</evidence>
<dbReference type="AlphaFoldDB" id="A0AAE2JS61"/>
<sequence>MSQNLSADQELVSDVVACQLVIKQILDVLDVIAPVEVREKMSTQLKNIDFSSHPTAADPVTLRAIQKAIALIELRFTPQGESH</sequence>
<name>A0AAE2JS61_ENTCL</name>
<protein>
    <recommendedName>
        <fullName evidence="3">DUF2766 domain-containing protein</fullName>
    </recommendedName>
</protein>
<gene>
    <name evidence="1" type="ORF">SS44_02085</name>
</gene>
<reference evidence="1 2" key="1">
    <citation type="submission" date="2015-03" db="EMBL/GenBank/DDBJ databases">
        <authorList>
            <person name="McCorrison J."/>
            <person name="Sanka R."/>
            <person name="Adams M."/>
            <person name="Brinkac L."/>
            <person name="Nierman W."/>
            <person name="Sutton G."/>
            <person name="Nelson K."/>
            <person name="Kiedrowski L."/>
            <person name="Guerrero D."/>
            <person name="Bonomo R."/>
        </authorList>
    </citation>
    <scope>NUCLEOTIDE SEQUENCE [LARGE SCALE GENOMIC DNA]</scope>
    <source>
        <strain evidence="1 2">42324</strain>
    </source>
</reference>
<accession>A0AAE2JS61</accession>
<organism evidence="1 2">
    <name type="scientific">Enterobacter cloacae subsp. cloacae</name>
    <dbReference type="NCBI Taxonomy" id="336306"/>
    <lineage>
        <taxon>Bacteria</taxon>
        <taxon>Pseudomonadati</taxon>
        <taxon>Pseudomonadota</taxon>
        <taxon>Gammaproteobacteria</taxon>
        <taxon>Enterobacterales</taxon>
        <taxon>Enterobacteriaceae</taxon>
        <taxon>Enterobacter</taxon>
        <taxon>Enterobacter cloacae complex</taxon>
    </lineage>
</organism>
<dbReference type="Pfam" id="PF10964">
    <property type="entry name" value="DUF2766"/>
    <property type="match status" value="1"/>
</dbReference>
<proteinExistence type="predicted"/>